<proteinExistence type="predicted"/>
<sequence>MSTDLREKIIKIISNDINNEISSSRRVSGFILAGLPGTGKTHIGLSLANMFEKMYFIQCREGISDDNLLREIWLDDNGSPIVKKGKLITAAKQAAAGQKVLLIIDELDKSRLSVDYLFLEILQNEIISGDNEDIIIKNGKGYLCIIFTTNEKRRISEPLLRRCRFFRVKFPERNEEVKRILEIAKINNNHLAAVSAANFFVSIASKVRDIQNLYKYPSSYELGIALRDLILGVLSAEDFLNVLSPDPDDQRRIREKFNWNTLSYLEGMLKGWSEWGGSS</sequence>
<protein>
    <submittedName>
        <fullName evidence="2">AAA domain (Dynein-related subfamily)</fullName>
    </submittedName>
</protein>
<dbReference type="AlphaFoldDB" id="A0A150IH58"/>
<organism evidence="2 3">
    <name type="scientific">Candidatus Methanofastidiosum methylothiophilum</name>
    <dbReference type="NCBI Taxonomy" id="1705564"/>
    <lineage>
        <taxon>Archaea</taxon>
        <taxon>Methanobacteriati</taxon>
        <taxon>Methanobacteriota</taxon>
        <taxon>Stenosarchaea group</taxon>
        <taxon>Candidatus Methanofastidiosia</taxon>
        <taxon>Candidatus Methanofastidiosales</taxon>
        <taxon>Candidatus Methanofastidiosaceae</taxon>
        <taxon>Candidatus Methanofastidiosum</taxon>
    </lineage>
</organism>
<reference evidence="2 3" key="1">
    <citation type="journal article" date="2016" name="ISME J.">
        <title>Chasing the elusive Euryarchaeota class WSA2: genomes reveal a uniquely fastidious methyl-reducing methanogen.</title>
        <authorList>
            <person name="Nobu M.K."/>
            <person name="Narihiro T."/>
            <person name="Kuroda K."/>
            <person name="Mei R."/>
            <person name="Liu W.T."/>
        </authorList>
    </citation>
    <scope>NUCLEOTIDE SEQUENCE [LARGE SCALE GENOMIC DNA]</scope>
    <source>
        <strain evidence="2">U1lsi0528_Bin089</strain>
    </source>
</reference>
<gene>
    <name evidence="2" type="ORF">AMQ74_01983</name>
</gene>
<comment type="caution">
    <text evidence="2">The sequence shown here is derived from an EMBL/GenBank/DDBJ whole genome shotgun (WGS) entry which is preliminary data.</text>
</comment>
<dbReference type="InterPro" id="IPR003593">
    <property type="entry name" value="AAA+_ATPase"/>
</dbReference>
<dbReference type="InterPro" id="IPR027417">
    <property type="entry name" value="P-loop_NTPase"/>
</dbReference>
<dbReference type="GO" id="GO:0016887">
    <property type="term" value="F:ATP hydrolysis activity"/>
    <property type="evidence" value="ECO:0007669"/>
    <property type="project" value="InterPro"/>
</dbReference>
<dbReference type="EMBL" id="LNGD01000302">
    <property type="protein sequence ID" value="KYC44320.1"/>
    <property type="molecule type" value="Genomic_DNA"/>
</dbReference>
<dbReference type="Pfam" id="PF07728">
    <property type="entry name" value="AAA_5"/>
    <property type="match status" value="1"/>
</dbReference>
<evidence type="ECO:0000259" key="1">
    <source>
        <dbReference type="SMART" id="SM00382"/>
    </source>
</evidence>
<dbReference type="GO" id="GO:0005524">
    <property type="term" value="F:ATP binding"/>
    <property type="evidence" value="ECO:0007669"/>
    <property type="project" value="InterPro"/>
</dbReference>
<feature type="domain" description="AAA+ ATPase" evidence="1">
    <location>
        <begin position="26"/>
        <end position="175"/>
    </location>
</feature>
<name>A0A150IH58_9EURY</name>
<evidence type="ECO:0000313" key="2">
    <source>
        <dbReference type="EMBL" id="KYC44320.1"/>
    </source>
</evidence>
<evidence type="ECO:0000313" key="3">
    <source>
        <dbReference type="Proteomes" id="UP000075578"/>
    </source>
</evidence>
<accession>A0A150IH58</accession>
<dbReference type="Gene3D" id="3.40.50.300">
    <property type="entry name" value="P-loop containing nucleotide triphosphate hydrolases"/>
    <property type="match status" value="1"/>
</dbReference>
<dbReference type="SMART" id="SM00382">
    <property type="entry name" value="AAA"/>
    <property type="match status" value="1"/>
</dbReference>
<dbReference type="InterPro" id="IPR011704">
    <property type="entry name" value="ATPase_dyneun-rel_AAA"/>
</dbReference>
<dbReference type="SUPFAM" id="SSF52540">
    <property type="entry name" value="P-loop containing nucleoside triphosphate hydrolases"/>
    <property type="match status" value="1"/>
</dbReference>
<dbReference type="Proteomes" id="UP000075578">
    <property type="component" value="Unassembled WGS sequence"/>
</dbReference>